<keyword evidence="2" id="KW-0285">Flavoprotein</keyword>
<dbReference type="AlphaFoldDB" id="A0A919J1C7"/>
<dbReference type="GO" id="GO:0071949">
    <property type="term" value="F:FAD binding"/>
    <property type="evidence" value="ECO:0007669"/>
    <property type="project" value="InterPro"/>
</dbReference>
<protein>
    <submittedName>
        <fullName evidence="7">FAD-binding protein</fullName>
    </submittedName>
</protein>
<dbReference type="InterPro" id="IPR051914">
    <property type="entry name" value="FAD-linked_OxidoTrans_Type4"/>
</dbReference>
<evidence type="ECO:0000313" key="8">
    <source>
        <dbReference type="Proteomes" id="UP000598174"/>
    </source>
</evidence>
<dbReference type="Pfam" id="PF01565">
    <property type="entry name" value="FAD_binding_4"/>
    <property type="match status" value="1"/>
</dbReference>
<reference evidence="7" key="1">
    <citation type="submission" date="2021-01" db="EMBL/GenBank/DDBJ databases">
        <title>Whole genome shotgun sequence of Actinoplanes ferrugineus NBRC 15555.</title>
        <authorList>
            <person name="Komaki H."/>
            <person name="Tamura T."/>
        </authorList>
    </citation>
    <scope>NUCLEOTIDE SEQUENCE</scope>
    <source>
        <strain evidence="7">NBRC 15555</strain>
    </source>
</reference>
<dbReference type="Gene3D" id="1.10.45.10">
    <property type="entry name" value="Vanillyl-alcohol Oxidase, Chain A, domain 4"/>
    <property type="match status" value="1"/>
</dbReference>
<dbReference type="GO" id="GO:0016491">
    <property type="term" value="F:oxidoreductase activity"/>
    <property type="evidence" value="ECO:0007669"/>
    <property type="project" value="UniProtKB-KW"/>
</dbReference>
<dbReference type="InterPro" id="IPR016166">
    <property type="entry name" value="FAD-bd_PCMH"/>
</dbReference>
<evidence type="ECO:0000259" key="6">
    <source>
        <dbReference type="PROSITE" id="PS51387"/>
    </source>
</evidence>
<accession>A0A919J1C7</accession>
<comment type="cofactor">
    <cofactor evidence="1">
        <name>FAD</name>
        <dbReference type="ChEBI" id="CHEBI:57692"/>
    </cofactor>
</comment>
<dbReference type="Gene3D" id="3.30.465.10">
    <property type="match status" value="1"/>
</dbReference>
<organism evidence="7 8">
    <name type="scientific">Paractinoplanes ferrugineus</name>
    <dbReference type="NCBI Taxonomy" id="113564"/>
    <lineage>
        <taxon>Bacteria</taxon>
        <taxon>Bacillati</taxon>
        <taxon>Actinomycetota</taxon>
        <taxon>Actinomycetes</taxon>
        <taxon>Micromonosporales</taxon>
        <taxon>Micromonosporaceae</taxon>
        <taxon>Paractinoplanes</taxon>
    </lineage>
</organism>
<keyword evidence="4" id="KW-0560">Oxidoreductase</keyword>
<dbReference type="InterPro" id="IPR016164">
    <property type="entry name" value="FAD-linked_Oxase-like_C"/>
</dbReference>
<gene>
    <name evidence="7" type="primary">glcD</name>
    <name evidence="7" type="ORF">Afe05nite_47960</name>
</gene>
<evidence type="ECO:0000256" key="2">
    <source>
        <dbReference type="ARBA" id="ARBA00022630"/>
    </source>
</evidence>
<dbReference type="InterPro" id="IPR016169">
    <property type="entry name" value="FAD-bd_PCMH_sub2"/>
</dbReference>
<keyword evidence="8" id="KW-1185">Reference proteome</keyword>
<dbReference type="InterPro" id="IPR004113">
    <property type="entry name" value="FAD-bd_oxidored_4_C"/>
</dbReference>
<evidence type="ECO:0000313" key="7">
    <source>
        <dbReference type="EMBL" id="GIE12956.1"/>
    </source>
</evidence>
<dbReference type="Gene3D" id="3.30.70.2740">
    <property type="match status" value="1"/>
</dbReference>
<dbReference type="PROSITE" id="PS51387">
    <property type="entry name" value="FAD_PCMH"/>
    <property type="match status" value="1"/>
</dbReference>
<evidence type="ECO:0000256" key="5">
    <source>
        <dbReference type="SAM" id="MobiDB-lite"/>
    </source>
</evidence>
<feature type="domain" description="FAD-binding PCMH-type" evidence="6">
    <location>
        <begin position="38"/>
        <end position="216"/>
    </location>
</feature>
<evidence type="ECO:0000256" key="1">
    <source>
        <dbReference type="ARBA" id="ARBA00001974"/>
    </source>
</evidence>
<dbReference type="SUPFAM" id="SSF55103">
    <property type="entry name" value="FAD-linked oxidases, C-terminal domain"/>
    <property type="match status" value="1"/>
</dbReference>
<feature type="region of interest" description="Disordered" evidence="5">
    <location>
        <begin position="466"/>
        <end position="485"/>
    </location>
</feature>
<dbReference type="InterPro" id="IPR016171">
    <property type="entry name" value="Vanillyl_alc_oxidase_C-sub2"/>
</dbReference>
<comment type="caution">
    <text evidence="7">The sequence shown here is derived from an EMBL/GenBank/DDBJ whole genome shotgun (WGS) entry which is preliminary data.</text>
</comment>
<dbReference type="InterPro" id="IPR036318">
    <property type="entry name" value="FAD-bd_PCMH-like_sf"/>
</dbReference>
<dbReference type="Pfam" id="PF02913">
    <property type="entry name" value="FAD-oxidase_C"/>
    <property type="match status" value="1"/>
</dbReference>
<evidence type="ECO:0000256" key="3">
    <source>
        <dbReference type="ARBA" id="ARBA00022827"/>
    </source>
</evidence>
<sequence length="485" mass="50220">MTEIDGLAARLRSALGPELVITDRQELRTYECDGLAHHKVVPAVVVLPQNTAQVADVVRACAEAGVPFVARGSGTGLSGGALPHADGVLIVTAQMRDILEISAGDERAVVQPGVINLQLTRASTPAGYYYAPDPSSQQICSIGGNVAENSGGAHCLKYGFTVNHVTGLEVVTPDGAVTRLGGRALDPPGYDLIGAFVGSEGTLGVATEVTVKLTRLPETVRTLLAAFPSIAEAGAATSAIIAAGVVPAAIEMMDALAIEAAEAAVACGYPAGAAAVLIVELDGPGAEVAAQFDEVVGRCEAAGAFEIRIAADDAERALFWRGRKSAFAAVGRISPDYIVQDGVIPRTALPEVLRRIDELAAANGVRVANVFHAGDGNLHPLVLFDDTNPGEADRAETTSGAIIDLCIEYGGSITGEHGVGADKAKYMPRMFGPDDLDTMQLLRCAFDPAGLANPGKIYPTPRLCGERPGRHRAGETADRDGAEVF</sequence>
<dbReference type="PANTHER" id="PTHR42934:SF1">
    <property type="entry name" value="GLYCOLATE OXIDASE SUBUNIT GLCD"/>
    <property type="match status" value="1"/>
</dbReference>
<keyword evidence="3" id="KW-0274">FAD</keyword>
<dbReference type="RefSeq" id="WP_203819414.1">
    <property type="nucleotide sequence ID" value="NZ_BAAABP010000063.1"/>
</dbReference>
<dbReference type="EMBL" id="BOMM01000045">
    <property type="protein sequence ID" value="GIE12956.1"/>
    <property type="molecule type" value="Genomic_DNA"/>
</dbReference>
<proteinExistence type="predicted"/>
<dbReference type="PANTHER" id="PTHR42934">
    <property type="entry name" value="GLYCOLATE OXIDASE SUBUNIT GLCD"/>
    <property type="match status" value="1"/>
</dbReference>
<evidence type="ECO:0000256" key="4">
    <source>
        <dbReference type="ARBA" id="ARBA00023002"/>
    </source>
</evidence>
<dbReference type="SUPFAM" id="SSF56176">
    <property type="entry name" value="FAD-binding/transporter-associated domain-like"/>
    <property type="match status" value="1"/>
</dbReference>
<dbReference type="Proteomes" id="UP000598174">
    <property type="component" value="Unassembled WGS sequence"/>
</dbReference>
<dbReference type="InterPro" id="IPR006094">
    <property type="entry name" value="Oxid_FAD_bind_N"/>
</dbReference>
<name>A0A919J1C7_9ACTN</name>